<evidence type="ECO:0000313" key="1">
    <source>
        <dbReference type="EMBL" id="AQS50705.1"/>
    </source>
</evidence>
<dbReference type="Proteomes" id="UP000189369">
    <property type="component" value="Chromosome"/>
</dbReference>
<dbReference type="EMBL" id="CP019697">
    <property type="protein sequence ID" value="AQS50705.1"/>
    <property type="molecule type" value="Genomic_DNA"/>
</dbReference>
<dbReference type="STRING" id="643674.PAEH1_02540"/>
<evidence type="ECO:0000313" key="2">
    <source>
        <dbReference type="Proteomes" id="UP000189369"/>
    </source>
</evidence>
<proteinExistence type="predicted"/>
<organism evidence="1 2">
    <name type="scientific">Paenalcaligenes hominis</name>
    <dbReference type="NCBI Taxonomy" id="643674"/>
    <lineage>
        <taxon>Bacteria</taxon>
        <taxon>Pseudomonadati</taxon>
        <taxon>Pseudomonadota</taxon>
        <taxon>Betaproteobacteria</taxon>
        <taxon>Burkholderiales</taxon>
        <taxon>Alcaligenaceae</taxon>
        <taxon>Paenalcaligenes</taxon>
    </lineage>
</organism>
<dbReference type="AlphaFoldDB" id="A0A1U9JY35"/>
<reference evidence="1 2" key="1">
    <citation type="submission" date="2017-01" db="EMBL/GenBank/DDBJ databases">
        <title>Complete Genome Sequence of Paenalcaligenes hominis, Isolated from a paraplegic Patient with neurogenic bladder.</title>
        <authorList>
            <person name="Mukhopadhyay R."/>
            <person name="Joaquin J."/>
            <person name="Hogue R."/>
            <person name="Kilaru A."/>
            <person name="Jospin G."/>
            <person name="Mars K."/>
            <person name="Eisen J.A."/>
            <person name="Chaturvedi V."/>
        </authorList>
    </citation>
    <scope>NUCLEOTIDE SEQUENCE [LARGE SCALE GENOMIC DNA]</scope>
    <source>
        <strain evidence="1 2">15S00501</strain>
    </source>
</reference>
<gene>
    <name evidence="1" type="ORF">PAEH1_02540</name>
</gene>
<accession>A0A1U9JY35</accession>
<name>A0A1U9JY35_9BURK</name>
<protein>
    <submittedName>
        <fullName evidence="1">Uncharacterized protein</fullName>
    </submittedName>
</protein>
<sequence length="64" mass="7505">MFPYWQTASNYRLCLAPQLNFDRAGQWEDGPACLELESKTLEAIQNIEIAYRAWRLSVTQHVFI</sequence>
<dbReference type="KEGG" id="phn:PAEH1_02540"/>